<dbReference type="InterPro" id="IPR005122">
    <property type="entry name" value="Uracil-DNA_glycosylase-like"/>
</dbReference>
<evidence type="ECO:0000256" key="5">
    <source>
        <dbReference type="ARBA" id="ARBA00023004"/>
    </source>
</evidence>
<feature type="region of interest" description="Disordered" evidence="8">
    <location>
        <begin position="97"/>
        <end position="116"/>
    </location>
</feature>
<keyword evidence="7" id="KW-0234">DNA repair</keyword>
<keyword evidence="2" id="KW-0479">Metal-binding</keyword>
<dbReference type="PANTHER" id="PTHR33693:SF1">
    <property type="entry name" value="TYPE-4 URACIL-DNA GLYCOSYLASE"/>
    <property type="match status" value="1"/>
</dbReference>
<dbReference type="RefSeq" id="WP_187265613.1">
    <property type="nucleotide sequence ID" value="NZ_JBHUEJ010000015.1"/>
</dbReference>
<sequence>MSLQLDARQRAMLAEMGVKLWARPGVPASANAIESEAARADQRSAGSTKDAEPASSTAAPSARAGGPGAASAPPPTHVPVTQTADVAAPAPIVAERPRPHRAPAPAPAQNAARETPIALVPPPPGVDQLDWPTLQATVAACHACALCGTRTQTVFGVGATRARWMVVGEAPGEQEDRRGEPFVGQAGQLLDQMLAALGLTRTSEDGAIESEADRAGSSRATAQKHLKNDVYIANVLKCRPPGNRNPQPDEIAQCEPYLRRQVALVQPHVILAMGRFAVQSLLQTTEPIGRLRGRVHHYQGVPVIVTYHPAYLLRALPEKAKAWQDLCLALEVMGASGEAGAA</sequence>
<dbReference type="InterPro" id="IPR036895">
    <property type="entry name" value="Uracil-DNA_glycosylase-like_sf"/>
</dbReference>
<evidence type="ECO:0000313" key="11">
    <source>
        <dbReference type="Proteomes" id="UP001597304"/>
    </source>
</evidence>
<keyword evidence="6" id="KW-0411">Iron-sulfur</keyword>
<evidence type="ECO:0000256" key="6">
    <source>
        <dbReference type="ARBA" id="ARBA00023014"/>
    </source>
</evidence>
<evidence type="ECO:0000256" key="2">
    <source>
        <dbReference type="ARBA" id="ARBA00022723"/>
    </source>
</evidence>
<keyword evidence="3" id="KW-0227">DNA damage</keyword>
<dbReference type="SMART" id="SM00987">
    <property type="entry name" value="UreE_C"/>
    <property type="match status" value="1"/>
</dbReference>
<dbReference type="CDD" id="cd10030">
    <property type="entry name" value="UDG-F4_TTUDGA_SPO1dp_like"/>
    <property type="match status" value="1"/>
</dbReference>
<evidence type="ECO:0000256" key="7">
    <source>
        <dbReference type="ARBA" id="ARBA00023204"/>
    </source>
</evidence>
<organism evidence="10 11">
    <name type="scientific">Ottowia flava</name>
    <dbReference type="NCBI Taxonomy" id="2675430"/>
    <lineage>
        <taxon>Bacteria</taxon>
        <taxon>Pseudomonadati</taxon>
        <taxon>Pseudomonadota</taxon>
        <taxon>Betaproteobacteria</taxon>
        <taxon>Burkholderiales</taxon>
        <taxon>Comamonadaceae</taxon>
        <taxon>Ottowia</taxon>
    </lineage>
</organism>
<keyword evidence="5" id="KW-0408">Iron</keyword>
<protein>
    <submittedName>
        <fullName evidence="10">Uracil-DNA glycosylase family protein</fullName>
    </submittedName>
</protein>
<proteinExistence type="predicted"/>
<dbReference type="Gene3D" id="3.40.470.10">
    <property type="entry name" value="Uracil-DNA glycosylase-like domain"/>
    <property type="match status" value="1"/>
</dbReference>
<evidence type="ECO:0000256" key="3">
    <source>
        <dbReference type="ARBA" id="ARBA00022763"/>
    </source>
</evidence>
<dbReference type="PANTHER" id="PTHR33693">
    <property type="entry name" value="TYPE-5 URACIL-DNA GLYCOSYLASE"/>
    <property type="match status" value="1"/>
</dbReference>
<dbReference type="Proteomes" id="UP001597304">
    <property type="component" value="Unassembled WGS sequence"/>
</dbReference>
<name>A0ABW4KSJ2_9BURK</name>
<feature type="compositionally biased region" description="Low complexity" evidence="8">
    <location>
        <begin position="53"/>
        <end position="64"/>
    </location>
</feature>
<evidence type="ECO:0000256" key="8">
    <source>
        <dbReference type="SAM" id="MobiDB-lite"/>
    </source>
</evidence>
<feature type="domain" description="Uracil-DNA glycosylase-like" evidence="9">
    <location>
        <begin position="155"/>
        <end position="327"/>
    </location>
</feature>
<keyword evidence="4" id="KW-0378">Hydrolase</keyword>
<dbReference type="EMBL" id="JBHUEJ010000015">
    <property type="protein sequence ID" value="MFD1710326.1"/>
    <property type="molecule type" value="Genomic_DNA"/>
</dbReference>
<dbReference type="Pfam" id="PF03167">
    <property type="entry name" value="UDG"/>
    <property type="match status" value="1"/>
</dbReference>
<keyword evidence="11" id="KW-1185">Reference proteome</keyword>
<dbReference type="SUPFAM" id="SSF52141">
    <property type="entry name" value="Uracil-DNA glycosylase-like"/>
    <property type="match status" value="1"/>
</dbReference>
<dbReference type="SMART" id="SM00986">
    <property type="entry name" value="UDG"/>
    <property type="match status" value="1"/>
</dbReference>
<gene>
    <name evidence="10" type="ORF">ACFSF0_06895</name>
</gene>
<feature type="region of interest" description="Disordered" evidence="8">
    <location>
        <begin position="32"/>
        <end position="80"/>
    </location>
</feature>
<evidence type="ECO:0000313" key="10">
    <source>
        <dbReference type="EMBL" id="MFD1710326.1"/>
    </source>
</evidence>
<evidence type="ECO:0000256" key="4">
    <source>
        <dbReference type="ARBA" id="ARBA00022801"/>
    </source>
</evidence>
<keyword evidence="1" id="KW-0004">4Fe-4S</keyword>
<accession>A0ABW4KSJ2</accession>
<reference evidence="11" key="1">
    <citation type="journal article" date="2019" name="Int. J. Syst. Evol. Microbiol.">
        <title>The Global Catalogue of Microorganisms (GCM) 10K type strain sequencing project: providing services to taxonomists for standard genome sequencing and annotation.</title>
        <authorList>
            <consortium name="The Broad Institute Genomics Platform"/>
            <consortium name="The Broad Institute Genome Sequencing Center for Infectious Disease"/>
            <person name="Wu L."/>
            <person name="Ma J."/>
        </authorList>
    </citation>
    <scope>NUCLEOTIDE SEQUENCE [LARGE SCALE GENOMIC DNA]</scope>
    <source>
        <strain evidence="11">LMG 29247</strain>
    </source>
</reference>
<dbReference type="InterPro" id="IPR051536">
    <property type="entry name" value="UDG_Type-4/5"/>
</dbReference>
<comment type="caution">
    <text evidence="10">The sequence shown here is derived from an EMBL/GenBank/DDBJ whole genome shotgun (WGS) entry which is preliminary data.</text>
</comment>
<evidence type="ECO:0000256" key="1">
    <source>
        <dbReference type="ARBA" id="ARBA00022485"/>
    </source>
</evidence>
<evidence type="ECO:0000259" key="9">
    <source>
        <dbReference type="SMART" id="SM00986"/>
    </source>
</evidence>